<keyword evidence="2" id="KW-1185">Reference proteome</keyword>
<evidence type="ECO:0000313" key="2">
    <source>
        <dbReference type="Proteomes" id="UP000265515"/>
    </source>
</evidence>
<dbReference type="Proteomes" id="UP000265515">
    <property type="component" value="Unassembled WGS sequence"/>
</dbReference>
<dbReference type="EMBL" id="BFEA01000391">
    <property type="protein sequence ID" value="GBG81949.1"/>
    <property type="molecule type" value="Genomic_DNA"/>
</dbReference>
<protein>
    <submittedName>
        <fullName evidence="1">Uncharacterized protein</fullName>
    </submittedName>
</protein>
<comment type="caution">
    <text evidence="1">The sequence shown here is derived from an EMBL/GenBank/DDBJ whole genome shotgun (WGS) entry which is preliminary data.</text>
</comment>
<name>A0A388LI08_CHABU</name>
<accession>A0A388LI08</accession>
<proteinExistence type="predicted"/>
<organism evidence="1 2">
    <name type="scientific">Chara braunii</name>
    <name type="common">Braun's stonewort</name>
    <dbReference type="NCBI Taxonomy" id="69332"/>
    <lineage>
        <taxon>Eukaryota</taxon>
        <taxon>Viridiplantae</taxon>
        <taxon>Streptophyta</taxon>
        <taxon>Charophyceae</taxon>
        <taxon>Charales</taxon>
        <taxon>Characeae</taxon>
        <taxon>Chara</taxon>
    </lineage>
</organism>
<dbReference type="AlphaFoldDB" id="A0A388LI08"/>
<reference evidence="1 2" key="1">
    <citation type="journal article" date="2018" name="Cell">
        <title>The Chara Genome: Secondary Complexity and Implications for Plant Terrestrialization.</title>
        <authorList>
            <person name="Nishiyama T."/>
            <person name="Sakayama H."/>
            <person name="Vries J.D."/>
            <person name="Buschmann H."/>
            <person name="Saint-Marcoux D."/>
            <person name="Ullrich K.K."/>
            <person name="Haas F.B."/>
            <person name="Vanderstraeten L."/>
            <person name="Becker D."/>
            <person name="Lang D."/>
            <person name="Vosolsobe S."/>
            <person name="Rombauts S."/>
            <person name="Wilhelmsson P.K.I."/>
            <person name="Janitza P."/>
            <person name="Kern R."/>
            <person name="Heyl A."/>
            <person name="Rumpler F."/>
            <person name="Villalobos L.I.A.C."/>
            <person name="Clay J.M."/>
            <person name="Skokan R."/>
            <person name="Toyoda A."/>
            <person name="Suzuki Y."/>
            <person name="Kagoshima H."/>
            <person name="Schijlen E."/>
            <person name="Tajeshwar N."/>
            <person name="Catarino B."/>
            <person name="Hetherington A.J."/>
            <person name="Saltykova A."/>
            <person name="Bonnot C."/>
            <person name="Breuninger H."/>
            <person name="Symeonidi A."/>
            <person name="Radhakrishnan G.V."/>
            <person name="Van Nieuwerburgh F."/>
            <person name="Deforce D."/>
            <person name="Chang C."/>
            <person name="Karol K.G."/>
            <person name="Hedrich R."/>
            <person name="Ulvskov P."/>
            <person name="Glockner G."/>
            <person name="Delwiche C.F."/>
            <person name="Petrasek J."/>
            <person name="Van de Peer Y."/>
            <person name="Friml J."/>
            <person name="Beilby M."/>
            <person name="Dolan L."/>
            <person name="Kohara Y."/>
            <person name="Sugano S."/>
            <person name="Fujiyama A."/>
            <person name="Delaux P.-M."/>
            <person name="Quint M."/>
            <person name="TheiBen G."/>
            <person name="Hagemann M."/>
            <person name="Harholt J."/>
            <person name="Dunand C."/>
            <person name="Zachgo S."/>
            <person name="Langdale J."/>
            <person name="Maumus F."/>
            <person name="Straeten D.V.D."/>
            <person name="Gould S.B."/>
            <person name="Rensing S.A."/>
        </authorList>
    </citation>
    <scope>NUCLEOTIDE SEQUENCE [LARGE SCALE GENOMIC DNA]</scope>
    <source>
        <strain evidence="1 2">S276</strain>
    </source>
</reference>
<sequence>MAQPRLTSVQWKALLDVASDAEKPYLQALLDSAIKKEQGTEKERKELLLKSQEAILETLPSLTKEQWGEQLQSILTAIVKVWSLEDHTTQIADVFAKLRTLQEDLTEMTTKYCDLMVEVAALQQAQAANPLPLPPGSGAAVVTNLAPFTISSSTSSLSVMANPSGPATGADSVVAVTSNEAGNFATAAAPRSEPAGAGPGYAGPYVDRKAVQIPSKYDSKENVESWINSMRAYFEVLGTQPETQSTIMGMNVEPVVRGFLEVQGTRDGVPKIERTRWLKAILVASLEELLIAQYMHPHVAAMAKSQLNKIKCSKWTGSMKTLQTYLSKMFATPELELTDQSCLDVVKGAVPTSFTNRLGSDFIGYTTGSL</sequence>
<dbReference type="Gramene" id="GBG81949">
    <property type="protein sequence ID" value="GBG81949"/>
    <property type="gene ID" value="CBR_g34132"/>
</dbReference>
<gene>
    <name evidence="1" type="ORF">CBR_g34132</name>
</gene>
<evidence type="ECO:0000313" key="1">
    <source>
        <dbReference type="EMBL" id="GBG81949.1"/>
    </source>
</evidence>